<keyword evidence="2" id="KW-0862">Zinc</keyword>
<evidence type="ECO:0000313" key="4">
    <source>
        <dbReference type="EnsemblPlants" id="ORUFI06G06340.1"/>
    </source>
</evidence>
<evidence type="ECO:0000256" key="1">
    <source>
        <dbReference type="ARBA" id="ARBA00022723"/>
    </source>
</evidence>
<feature type="domain" description="Phorbol-ester/DAG-type" evidence="3">
    <location>
        <begin position="39"/>
        <end position="86"/>
    </location>
</feature>
<sequence>MTGRRVGSIIDSTYVGGCKWGTATADHTVGEVRAFDGPEEDFTNSTCRTSACDICHLLVAGTMGYSCSSCRYKVHKVCPVPLDNVNVQQQSRRRDSNSIWGSGRSSA</sequence>
<dbReference type="Gene3D" id="3.30.60.20">
    <property type="match status" value="1"/>
</dbReference>
<organism evidence="4 5">
    <name type="scientific">Oryza rufipogon</name>
    <name type="common">Brownbeard rice</name>
    <name type="synonym">Asian wild rice</name>
    <dbReference type="NCBI Taxonomy" id="4529"/>
    <lineage>
        <taxon>Eukaryota</taxon>
        <taxon>Viridiplantae</taxon>
        <taxon>Streptophyta</taxon>
        <taxon>Embryophyta</taxon>
        <taxon>Tracheophyta</taxon>
        <taxon>Spermatophyta</taxon>
        <taxon>Magnoliopsida</taxon>
        <taxon>Liliopsida</taxon>
        <taxon>Poales</taxon>
        <taxon>Poaceae</taxon>
        <taxon>BOP clade</taxon>
        <taxon>Oryzoideae</taxon>
        <taxon>Oryzeae</taxon>
        <taxon>Oryzinae</taxon>
        <taxon>Oryza</taxon>
    </lineage>
</organism>
<dbReference type="GO" id="GO:0046872">
    <property type="term" value="F:metal ion binding"/>
    <property type="evidence" value="ECO:0007669"/>
    <property type="project" value="UniProtKB-KW"/>
</dbReference>
<dbReference type="HOGENOM" id="CLU_2214290_0_0_1"/>
<dbReference type="AlphaFoldDB" id="A0A0E0PUM4"/>
<dbReference type="SUPFAM" id="SSF57889">
    <property type="entry name" value="Cysteine-rich domain"/>
    <property type="match status" value="1"/>
</dbReference>
<dbReference type="Gramene" id="ORUFI06G06340.1">
    <property type="protein sequence ID" value="ORUFI06G06340.1"/>
    <property type="gene ID" value="ORUFI06G06340"/>
</dbReference>
<keyword evidence="1" id="KW-0479">Metal-binding</keyword>
<reference evidence="5" key="1">
    <citation type="submission" date="2013-06" db="EMBL/GenBank/DDBJ databases">
        <authorList>
            <person name="Zhao Q."/>
        </authorList>
    </citation>
    <scope>NUCLEOTIDE SEQUENCE</scope>
    <source>
        <strain evidence="5">cv. W1943</strain>
    </source>
</reference>
<evidence type="ECO:0000313" key="5">
    <source>
        <dbReference type="Proteomes" id="UP000008022"/>
    </source>
</evidence>
<dbReference type="Proteomes" id="UP000008022">
    <property type="component" value="Unassembled WGS sequence"/>
</dbReference>
<proteinExistence type="predicted"/>
<reference evidence="4" key="2">
    <citation type="submission" date="2015-06" db="UniProtKB">
        <authorList>
            <consortium name="EnsemblPlants"/>
        </authorList>
    </citation>
    <scope>IDENTIFICATION</scope>
</reference>
<dbReference type="InterPro" id="IPR002219">
    <property type="entry name" value="PKC_DAG/PE"/>
</dbReference>
<protein>
    <recommendedName>
        <fullName evidence="3">Phorbol-ester/DAG-type domain-containing protein</fullName>
    </recommendedName>
</protein>
<name>A0A0E0PUM4_ORYRU</name>
<accession>A0A0E0PUM4</accession>
<dbReference type="PROSITE" id="PS50081">
    <property type="entry name" value="ZF_DAG_PE_2"/>
    <property type="match status" value="1"/>
</dbReference>
<evidence type="ECO:0000256" key="2">
    <source>
        <dbReference type="ARBA" id="ARBA00022833"/>
    </source>
</evidence>
<evidence type="ECO:0000259" key="3">
    <source>
        <dbReference type="PROSITE" id="PS50081"/>
    </source>
</evidence>
<dbReference type="EnsemblPlants" id="ORUFI06G06340.1">
    <property type="protein sequence ID" value="ORUFI06G06340.1"/>
    <property type="gene ID" value="ORUFI06G06340"/>
</dbReference>
<keyword evidence="5" id="KW-1185">Reference proteome</keyword>
<dbReference type="InterPro" id="IPR046349">
    <property type="entry name" value="C1-like_sf"/>
</dbReference>